<protein>
    <submittedName>
        <fullName evidence="1">Uncharacterized protein</fullName>
    </submittedName>
</protein>
<sequence>MDNPGSFCGFYGPGKSDHKTEARPQIMWVGSSMDISDQSEFIEHVPKRFEKHGPVVVPARLMMEEGSGDAAFGHGDDTEDAAWTADVILDDQPNSNLILAKECSEWVTLNTYREGDFEPGGDGVHLTGDSLLEFTANVKHYIARMMCTRCRRPSPSVDN</sequence>
<dbReference type="EMBL" id="CAXKWB010004970">
    <property type="protein sequence ID" value="CAL4075978.1"/>
    <property type="molecule type" value="Genomic_DNA"/>
</dbReference>
<proteinExistence type="predicted"/>
<organism evidence="1 2">
    <name type="scientific">Meganyctiphanes norvegica</name>
    <name type="common">Northern krill</name>
    <name type="synonym">Thysanopoda norvegica</name>
    <dbReference type="NCBI Taxonomy" id="48144"/>
    <lineage>
        <taxon>Eukaryota</taxon>
        <taxon>Metazoa</taxon>
        <taxon>Ecdysozoa</taxon>
        <taxon>Arthropoda</taxon>
        <taxon>Crustacea</taxon>
        <taxon>Multicrustacea</taxon>
        <taxon>Malacostraca</taxon>
        <taxon>Eumalacostraca</taxon>
        <taxon>Eucarida</taxon>
        <taxon>Euphausiacea</taxon>
        <taxon>Euphausiidae</taxon>
        <taxon>Meganyctiphanes</taxon>
    </lineage>
</organism>
<reference evidence="1 2" key="1">
    <citation type="submission" date="2024-05" db="EMBL/GenBank/DDBJ databases">
        <authorList>
            <person name="Wallberg A."/>
        </authorList>
    </citation>
    <scope>NUCLEOTIDE SEQUENCE [LARGE SCALE GENOMIC DNA]</scope>
</reference>
<dbReference type="AlphaFoldDB" id="A0AAV2QDQ2"/>
<evidence type="ECO:0000313" key="1">
    <source>
        <dbReference type="EMBL" id="CAL4075978.1"/>
    </source>
</evidence>
<evidence type="ECO:0000313" key="2">
    <source>
        <dbReference type="Proteomes" id="UP001497623"/>
    </source>
</evidence>
<name>A0AAV2QDQ2_MEGNR</name>
<feature type="non-terminal residue" evidence="1">
    <location>
        <position position="159"/>
    </location>
</feature>
<dbReference type="Proteomes" id="UP001497623">
    <property type="component" value="Unassembled WGS sequence"/>
</dbReference>
<comment type="caution">
    <text evidence="1">The sequence shown here is derived from an EMBL/GenBank/DDBJ whole genome shotgun (WGS) entry which is preliminary data.</text>
</comment>
<keyword evidence="2" id="KW-1185">Reference proteome</keyword>
<gene>
    <name evidence="1" type="ORF">MNOR_LOCUS10024</name>
</gene>
<accession>A0AAV2QDQ2</accession>